<evidence type="ECO:0000256" key="4">
    <source>
        <dbReference type="ARBA" id="ARBA00022832"/>
    </source>
</evidence>
<protein>
    <submittedName>
        <fullName evidence="8">Phosphopantetheine attachment site</fullName>
    </submittedName>
</protein>
<dbReference type="GO" id="GO:0000036">
    <property type="term" value="F:acyl carrier activity"/>
    <property type="evidence" value="ECO:0007669"/>
    <property type="project" value="TreeGrafter"/>
</dbReference>
<proteinExistence type="predicted"/>
<organism evidence="8 9">
    <name type="scientific">Corynebacterium cystitidis DSM 20524</name>
    <dbReference type="NCBI Taxonomy" id="1121357"/>
    <lineage>
        <taxon>Bacteria</taxon>
        <taxon>Bacillati</taxon>
        <taxon>Actinomycetota</taxon>
        <taxon>Actinomycetes</taxon>
        <taxon>Mycobacteriales</taxon>
        <taxon>Corynebacteriaceae</taxon>
        <taxon>Corynebacterium</taxon>
    </lineage>
</organism>
<dbReference type="Pfam" id="PF00550">
    <property type="entry name" value="PP-binding"/>
    <property type="match status" value="1"/>
</dbReference>
<dbReference type="Proteomes" id="UP000198929">
    <property type="component" value="Unassembled WGS sequence"/>
</dbReference>
<dbReference type="RefSeq" id="WP_197697207.1">
    <property type="nucleotide sequence ID" value="NZ_CP047199.1"/>
</dbReference>
<reference evidence="9" key="1">
    <citation type="submission" date="2016-10" db="EMBL/GenBank/DDBJ databases">
        <authorList>
            <person name="Varghese N."/>
            <person name="Submissions S."/>
        </authorList>
    </citation>
    <scope>NUCLEOTIDE SEQUENCE [LARGE SCALE GENOMIC DNA]</scope>
    <source>
        <strain evidence="9">DSM 20524</strain>
    </source>
</reference>
<dbReference type="SMART" id="SM00823">
    <property type="entry name" value="PKS_PP"/>
    <property type="match status" value="1"/>
</dbReference>
<dbReference type="PROSITE" id="PS50075">
    <property type="entry name" value="CARRIER"/>
    <property type="match status" value="1"/>
</dbReference>
<dbReference type="GO" id="GO:0000035">
    <property type="term" value="F:acyl binding"/>
    <property type="evidence" value="ECO:0007669"/>
    <property type="project" value="TreeGrafter"/>
</dbReference>
<dbReference type="EMBL" id="FOGQ01000013">
    <property type="protein sequence ID" value="SES23284.1"/>
    <property type="molecule type" value="Genomic_DNA"/>
</dbReference>
<evidence type="ECO:0000313" key="8">
    <source>
        <dbReference type="EMBL" id="SES23284.1"/>
    </source>
</evidence>
<sequence>MHPTLAQLGKLTDMELSQRLNLDNLGALQPDHEPEANSSLSTLGQVAALIESVAGVDPDEVTPDSTPDSLSLDSLSRIELIVRAEGHFGVRIDEETALNFHTVDDLVTYLAQNT</sequence>
<accession>A0A1H9VP15</accession>
<keyword evidence="2" id="KW-0444">Lipid biosynthesis</keyword>
<dbReference type="SUPFAM" id="SSF47336">
    <property type="entry name" value="ACP-like"/>
    <property type="match status" value="1"/>
</dbReference>
<dbReference type="InterPro" id="IPR020806">
    <property type="entry name" value="PKS_PP-bd"/>
</dbReference>
<dbReference type="PANTHER" id="PTHR20863">
    <property type="entry name" value="ACYL CARRIER PROTEIN"/>
    <property type="match status" value="1"/>
</dbReference>
<evidence type="ECO:0000256" key="1">
    <source>
        <dbReference type="ARBA" id="ARBA00022450"/>
    </source>
</evidence>
<dbReference type="GO" id="GO:0016020">
    <property type="term" value="C:membrane"/>
    <property type="evidence" value="ECO:0007669"/>
    <property type="project" value="GOC"/>
</dbReference>
<dbReference type="STRING" id="1121357.SAMN05661109_02325"/>
<evidence type="ECO:0000256" key="5">
    <source>
        <dbReference type="ARBA" id="ARBA00023098"/>
    </source>
</evidence>
<keyword evidence="5" id="KW-0443">Lipid metabolism</keyword>
<feature type="domain" description="Carrier" evidence="7">
    <location>
        <begin position="37"/>
        <end position="114"/>
    </location>
</feature>
<keyword evidence="3" id="KW-0597">Phosphoprotein</keyword>
<dbReference type="GO" id="GO:0031177">
    <property type="term" value="F:phosphopantetheine binding"/>
    <property type="evidence" value="ECO:0007669"/>
    <property type="project" value="InterPro"/>
</dbReference>
<gene>
    <name evidence="8" type="ORF">SAMN05661109_02325</name>
</gene>
<evidence type="ECO:0000313" key="9">
    <source>
        <dbReference type="Proteomes" id="UP000198929"/>
    </source>
</evidence>
<name>A0A1H9VP15_9CORY</name>
<evidence type="ECO:0000256" key="3">
    <source>
        <dbReference type="ARBA" id="ARBA00022553"/>
    </source>
</evidence>
<evidence type="ECO:0000256" key="6">
    <source>
        <dbReference type="ARBA" id="ARBA00023160"/>
    </source>
</evidence>
<dbReference type="AlphaFoldDB" id="A0A1H9VP15"/>
<keyword evidence="6" id="KW-0275">Fatty acid biosynthesis</keyword>
<keyword evidence="9" id="KW-1185">Reference proteome</keyword>
<dbReference type="InterPro" id="IPR003231">
    <property type="entry name" value="ACP"/>
</dbReference>
<dbReference type="InterPro" id="IPR009081">
    <property type="entry name" value="PP-bd_ACP"/>
</dbReference>
<dbReference type="Gene3D" id="1.10.1200.10">
    <property type="entry name" value="ACP-like"/>
    <property type="match status" value="1"/>
</dbReference>
<dbReference type="GO" id="GO:0005829">
    <property type="term" value="C:cytosol"/>
    <property type="evidence" value="ECO:0007669"/>
    <property type="project" value="TreeGrafter"/>
</dbReference>
<dbReference type="PANTHER" id="PTHR20863:SF76">
    <property type="entry name" value="CARRIER DOMAIN-CONTAINING PROTEIN"/>
    <property type="match status" value="1"/>
</dbReference>
<evidence type="ECO:0000259" key="7">
    <source>
        <dbReference type="PROSITE" id="PS50075"/>
    </source>
</evidence>
<dbReference type="InterPro" id="IPR036736">
    <property type="entry name" value="ACP-like_sf"/>
</dbReference>
<keyword evidence="4" id="KW-0276">Fatty acid metabolism</keyword>
<evidence type="ECO:0000256" key="2">
    <source>
        <dbReference type="ARBA" id="ARBA00022516"/>
    </source>
</evidence>
<dbReference type="GO" id="GO:0009245">
    <property type="term" value="P:lipid A biosynthetic process"/>
    <property type="evidence" value="ECO:0007669"/>
    <property type="project" value="TreeGrafter"/>
</dbReference>
<keyword evidence="1" id="KW-0596">Phosphopantetheine</keyword>